<sequence length="68" mass="7889">MDLMKIGAEIAEEHEMTIEQSQNEVHYKMSIKFLDILKRKGIVSDVEYAQIDELNRQSFSPSLAKVYV</sequence>
<name>A0A0X1U976_ANAPI</name>
<dbReference type="EMBL" id="FQUA01000005">
    <property type="protein sequence ID" value="SHE69552.1"/>
    <property type="molecule type" value="Genomic_DNA"/>
</dbReference>
<dbReference type="KEGG" id="cpro:CPRO_18990"/>
<evidence type="ECO:0000313" key="3">
    <source>
        <dbReference type="EMBL" id="SHE69552.1"/>
    </source>
</evidence>
<dbReference type="Proteomes" id="UP000184204">
    <property type="component" value="Unassembled WGS sequence"/>
</dbReference>
<dbReference type="InterPro" id="IPR046749">
    <property type="entry name" value="SHOCT_2"/>
</dbReference>
<dbReference type="OrthoDB" id="1708280at2"/>
<protein>
    <recommendedName>
        <fullName evidence="1">SHOCT-like domain-containing protein</fullName>
    </recommendedName>
</protein>
<feature type="domain" description="SHOCT-like" evidence="1">
    <location>
        <begin position="16"/>
        <end position="67"/>
    </location>
</feature>
<dbReference type="RefSeq" id="WP_066050798.1">
    <property type="nucleotide sequence ID" value="NZ_CP014223.1"/>
</dbReference>
<evidence type="ECO:0000259" key="1">
    <source>
        <dbReference type="Pfam" id="PF20612"/>
    </source>
</evidence>
<dbReference type="Proteomes" id="UP000068026">
    <property type="component" value="Chromosome"/>
</dbReference>
<reference evidence="2 4" key="1">
    <citation type="journal article" date="2016" name="Genome Announc.">
        <title>Complete Genome Sequence of the Amino Acid-Fermenting Clostridium propionicum X2 (DSM 1682).</title>
        <authorList>
            <person name="Poehlein A."/>
            <person name="Schlien K."/>
            <person name="Chowdhury N.P."/>
            <person name="Gottschalk G."/>
            <person name="Buckel W."/>
            <person name="Daniel R."/>
        </authorList>
    </citation>
    <scope>NUCLEOTIDE SEQUENCE [LARGE SCALE GENOMIC DNA]</scope>
    <source>
        <strain evidence="2 4">X2</strain>
    </source>
</reference>
<keyword evidence="4" id="KW-1185">Reference proteome</keyword>
<accession>A0A0X1U976</accession>
<evidence type="ECO:0000313" key="2">
    <source>
        <dbReference type="EMBL" id="AMJ41481.1"/>
    </source>
</evidence>
<gene>
    <name evidence="2" type="ORF">CPRO_18990</name>
    <name evidence="3" type="ORF">SAMN02745151_01501</name>
</gene>
<reference evidence="3" key="4">
    <citation type="submission" date="2016-11" db="EMBL/GenBank/DDBJ databases">
        <authorList>
            <person name="Varghese N."/>
            <person name="Submissions S."/>
        </authorList>
    </citation>
    <scope>NUCLEOTIDE SEQUENCE</scope>
    <source>
        <strain evidence="3">DSM 1682</strain>
    </source>
</reference>
<reference evidence="5" key="3">
    <citation type="submission" date="2016-11" db="EMBL/GenBank/DDBJ databases">
        <authorList>
            <person name="Jaros S."/>
            <person name="Januszkiewicz K."/>
            <person name="Wedrychowicz H."/>
        </authorList>
    </citation>
    <scope>NUCLEOTIDE SEQUENCE [LARGE SCALE GENOMIC DNA]</scope>
    <source>
        <strain evidence="5">DSM 1682</strain>
    </source>
</reference>
<dbReference type="AlphaFoldDB" id="A0A0X1U976"/>
<evidence type="ECO:0000313" key="4">
    <source>
        <dbReference type="Proteomes" id="UP000068026"/>
    </source>
</evidence>
<reference evidence="4" key="2">
    <citation type="submission" date="2016-01" db="EMBL/GenBank/DDBJ databases">
        <authorList>
            <person name="Poehlein A."/>
            <person name="Schlien K."/>
            <person name="Gottschalk G."/>
            <person name="Buckel W."/>
            <person name="Daniel R."/>
        </authorList>
    </citation>
    <scope>NUCLEOTIDE SEQUENCE [LARGE SCALE GENOMIC DNA]</scope>
    <source>
        <strain evidence="4">X2</strain>
    </source>
</reference>
<dbReference type="Pfam" id="PF20612">
    <property type="entry name" value="SHOCT_2"/>
    <property type="match status" value="1"/>
</dbReference>
<evidence type="ECO:0000313" key="5">
    <source>
        <dbReference type="Proteomes" id="UP000184204"/>
    </source>
</evidence>
<dbReference type="EMBL" id="CP014223">
    <property type="protein sequence ID" value="AMJ41481.1"/>
    <property type="molecule type" value="Genomic_DNA"/>
</dbReference>
<organism evidence="3 5">
    <name type="scientific">Anaerotignum propionicum DSM 1682</name>
    <dbReference type="NCBI Taxonomy" id="991789"/>
    <lineage>
        <taxon>Bacteria</taxon>
        <taxon>Bacillati</taxon>
        <taxon>Bacillota</taxon>
        <taxon>Clostridia</taxon>
        <taxon>Lachnospirales</taxon>
        <taxon>Anaerotignaceae</taxon>
        <taxon>Anaerotignum</taxon>
    </lineage>
</organism>
<proteinExistence type="predicted"/>